<dbReference type="OrthoDB" id="2963168at2759"/>
<dbReference type="PANTHER" id="PTHR48081">
    <property type="entry name" value="AB HYDROLASE SUPERFAMILY PROTEIN C4A8.06C"/>
    <property type="match status" value="1"/>
</dbReference>
<dbReference type="GO" id="GO:0006508">
    <property type="term" value="P:proteolysis"/>
    <property type="evidence" value="ECO:0007669"/>
    <property type="project" value="InterPro"/>
</dbReference>
<name>G9NKS7_HYPAI</name>
<sequence length="325" mass="35946">MAEIKTTTHVYKTVNGLELTIDVSTPATAQANNIALIHFHGGFLLFGDKTSFPPYWLINVCKKRGWTYATASYRLLPEAKGHDILEDSLDAVRWVYNNISRRIIIAGSSAGGHVAFTTAASPLCPKPLALLCVYGMIDFLNGRYVHPGRLLRGGIPNEDEILKEIDAAIQGAKVIDGYPIPPDLEASQRFKWSSVMHQAARYIDVLTHSPGLTEKIAKEGVQVIPEEHRPLFPATFGLNANFPPTILMHGDADDLVDFELSSSVATKLQNAGVNVHFERVAGQGHGFDCTENIDLDAEKNVEDRDGTREILKRIVELLERYTRDN</sequence>
<evidence type="ECO:0008006" key="6">
    <source>
        <dbReference type="Google" id="ProtNLM"/>
    </source>
</evidence>
<dbReference type="Proteomes" id="UP000005426">
    <property type="component" value="Unassembled WGS sequence"/>
</dbReference>
<dbReference type="OMA" id="WGAPPFD"/>
<dbReference type="Gene3D" id="3.40.50.1820">
    <property type="entry name" value="alpha/beta hydrolase"/>
    <property type="match status" value="1"/>
</dbReference>
<evidence type="ECO:0000313" key="4">
    <source>
        <dbReference type="EMBL" id="EHK48499.1"/>
    </source>
</evidence>
<evidence type="ECO:0000259" key="2">
    <source>
        <dbReference type="Pfam" id="PF00326"/>
    </source>
</evidence>
<dbReference type="STRING" id="452589.G9NKS7"/>
<proteinExistence type="predicted"/>
<dbReference type="GeneID" id="25786624"/>
<keyword evidence="5" id="KW-1185">Reference proteome</keyword>
<accession>G9NKS7</accession>
<dbReference type="SUPFAM" id="SSF53474">
    <property type="entry name" value="alpha/beta-Hydrolases"/>
    <property type="match status" value="1"/>
</dbReference>
<feature type="domain" description="Alpha/beta hydrolase fold-3" evidence="3">
    <location>
        <begin position="36"/>
        <end position="136"/>
    </location>
</feature>
<gene>
    <name evidence="4" type="ORF">TRIATDRAFT_93963</name>
</gene>
<dbReference type="PANTHER" id="PTHR48081:SF3">
    <property type="entry name" value="ALPHA_BETA HYDROLASE FOLD-3 DOMAIN-CONTAINING PROTEIN"/>
    <property type="match status" value="1"/>
</dbReference>
<dbReference type="HOGENOM" id="CLU_012494_9_2_1"/>
<dbReference type="InterPro" id="IPR029058">
    <property type="entry name" value="AB_hydrolase_fold"/>
</dbReference>
<keyword evidence="1" id="KW-0378">Hydrolase</keyword>
<dbReference type="EMBL" id="ABDG02000018">
    <property type="protein sequence ID" value="EHK48499.1"/>
    <property type="molecule type" value="Genomic_DNA"/>
</dbReference>
<dbReference type="RefSeq" id="XP_013946665.1">
    <property type="nucleotide sequence ID" value="XM_014091190.1"/>
</dbReference>
<dbReference type="InterPro" id="IPR001375">
    <property type="entry name" value="Peptidase_S9_cat"/>
</dbReference>
<protein>
    <recommendedName>
        <fullName evidence="6">Alpha/beta hydrolase fold-3 domain-containing protein</fullName>
    </recommendedName>
</protein>
<evidence type="ECO:0000256" key="1">
    <source>
        <dbReference type="ARBA" id="ARBA00022801"/>
    </source>
</evidence>
<reference evidence="4 5" key="1">
    <citation type="journal article" date="2011" name="Genome Biol.">
        <title>Comparative genome sequence analysis underscores mycoparasitism as the ancestral life style of Trichoderma.</title>
        <authorList>
            <person name="Kubicek C.P."/>
            <person name="Herrera-Estrella A."/>
            <person name="Seidl-Seiboth V."/>
            <person name="Martinez D.A."/>
            <person name="Druzhinina I.S."/>
            <person name="Thon M."/>
            <person name="Zeilinger S."/>
            <person name="Casas-Flores S."/>
            <person name="Horwitz B.A."/>
            <person name="Mukherjee P.K."/>
            <person name="Mukherjee M."/>
            <person name="Kredics L."/>
            <person name="Alcaraz L.D."/>
            <person name="Aerts A."/>
            <person name="Antal Z."/>
            <person name="Atanasova L."/>
            <person name="Cervantes-Badillo M.G."/>
            <person name="Challacombe J."/>
            <person name="Chertkov O."/>
            <person name="McCluskey K."/>
            <person name="Coulpier F."/>
            <person name="Deshpande N."/>
            <person name="von Doehren H."/>
            <person name="Ebbole D.J."/>
            <person name="Esquivel-Naranjo E.U."/>
            <person name="Fekete E."/>
            <person name="Flipphi M."/>
            <person name="Glaser F."/>
            <person name="Gomez-Rodriguez E.Y."/>
            <person name="Gruber S."/>
            <person name="Han C."/>
            <person name="Henrissat B."/>
            <person name="Hermosa R."/>
            <person name="Hernandez-Onate M."/>
            <person name="Karaffa L."/>
            <person name="Kosti I."/>
            <person name="Le Crom S."/>
            <person name="Lindquist E."/>
            <person name="Lucas S."/>
            <person name="Luebeck M."/>
            <person name="Luebeck P.S."/>
            <person name="Margeot A."/>
            <person name="Metz B."/>
            <person name="Misra M."/>
            <person name="Nevalainen H."/>
            <person name="Omann M."/>
            <person name="Packer N."/>
            <person name="Perrone G."/>
            <person name="Uresti-Rivera E.E."/>
            <person name="Salamov A."/>
            <person name="Schmoll M."/>
            <person name="Seiboth B."/>
            <person name="Shapiro H."/>
            <person name="Sukno S."/>
            <person name="Tamayo-Ramos J.A."/>
            <person name="Tisch D."/>
            <person name="Wiest A."/>
            <person name="Wilkinson H.H."/>
            <person name="Zhang M."/>
            <person name="Coutinho P.M."/>
            <person name="Kenerley C.M."/>
            <person name="Monte E."/>
            <person name="Baker S.E."/>
            <person name="Grigoriev I.V."/>
        </authorList>
    </citation>
    <scope>NUCLEOTIDE SEQUENCE [LARGE SCALE GENOMIC DNA]</scope>
    <source>
        <strain evidence="5">ATCC 20476 / IMI 206040</strain>
    </source>
</reference>
<evidence type="ECO:0000259" key="3">
    <source>
        <dbReference type="Pfam" id="PF07859"/>
    </source>
</evidence>
<dbReference type="GO" id="GO:0008236">
    <property type="term" value="F:serine-type peptidase activity"/>
    <property type="evidence" value="ECO:0007669"/>
    <property type="project" value="InterPro"/>
</dbReference>
<dbReference type="eggNOG" id="ENOG502S3DF">
    <property type="taxonomic scope" value="Eukaryota"/>
</dbReference>
<dbReference type="AlphaFoldDB" id="G9NKS7"/>
<dbReference type="InterPro" id="IPR013094">
    <property type="entry name" value="AB_hydrolase_3"/>
</dbReference>
<organism evidence="4 5">
    <name type="scientific">Hypocrea atroviridis (strain ATCC 20476 / IMI 206040)</name>
    <name type="common">Trichoderma atroviride</name>
    <dbReference type="NCBI Taxonomy" id="452589"/>
    <lineage>
        <taxon>Eukaryota</taxon>
        <taxon>Fungi</taxon>
        <taxon>Dikarya</taxon>
        <taxon>Ascomycota</taxon>
        <taxon>Pezizomycotina</taxon>
        <taxon>Sordariomycetes</taxon>
        <taxon>Hypocreomycetidae</taxon>
        <taxon>Hypocreales</taxon>
        <taxon>Hypocreaceae</taxon>
        <taxon>Trichoderma</taxon>
    </lineage>
</organism>
<dbReference type="Pfam" id="PF00326">
    <property type="entry name" value="Peptidase_S9"/>
    <property type="match status" value="1"/>
</dbReference>
<comment type="caution">
    <text evidence="4">The sequence shown here is derived from an EMBL/GenBank/DDBJ whole genome shotgun (WGS) entry which is preliminary data.</text>
</comment>
<dbReference type="KEGG" id="tatv:25786624"/>
<evidence type="ECO:0000313" key="5">
    <source>
        <dbReference type="Proteomes" id="UP000005426"/>
    </source>
</evidence>
<dbReference type="Pfam" id="PF07859">
    <property type="entry name" value="Abhydrolase_3"/>
    <property type="match status" value="1"/>
</dbReference>
<feature type="domain" description="Peptidase S9 prolyl oligopeptidase catalytic" evidence="2">
    <location>
        <begin position="238"/>
        <end position="289"/>
    </location>
</feature>
<dbReference type="InterPro" id="IPR050300">
    <property type="entry name" value="GDXG_lipolytic_enzyme"/>
</dbReference>